<evidence type="ECO:0000259" key="7">
    <source>
        <dbReference type="Pfam" id="PF09743"/>
    </source>
</evidence>
<dbReference type="InterPro" id="IPR056580">
    <property type="entry name" value="Ufl1_dom"/>
</dbReference>
<feature type="domain" description="E3 UFM1-protein ligase-like C-terminal" evidence="9">
    <location>
        <begin position="534"/>
        <end position="653"/>
    </location>
</feature>
<feature type="domain" description="E3 UFM1-protein ligase 1-like" evidence="8">
    <location>
        <begin position="410"/>
        <end position="528"/>
    </location>
</feature>
<keyword evidence="3" id="KW-0808">Transferase</keyword>
<reference evidence="10" key="2">
    <citation type="submission" date="2025-09" db="UniProtKB">
        <authorList>
            <consortium name="Ensembl"/>
        </authorList>
    </citation>
    <scope>IDENTIFICATION</scope>
</reference>
<dbReference type="GO" id="GO:0005789">
    <property type="term" value="C:endoplasmic reticulum membrane"/>
    <property type="evidence" value="ECO:0007669"/>
    <property type="project" value="TreeGrafter"/>
</dbReference>
<dbReference type="GO" id="GO:0061666">
    <property type="term" value="F:UFM1 ligase activity"/>
    <property type="evidence" value="ECO:0007669"/>
    <property type="project" value="InterPro"/>
</dbReference>
<evidence type="ECO:0000256" key="3">
    <source>
        <dbReference type="ARBA" id="ARBA00022679"/>
    </source>
</evidence>
<dbReference type="PANTHER" id="PTHR31057">
    <property type="entry name" value="E3 UFM1-PROTEIN LIGASE 1"/>
    <property type="match status" value="1"/>
</dbReference>
<dbReference type="Pfam" id="PF25041">
    <property type="entry name" value="UFL1_C"/>
    <property type="match status" value="1"/>
</dbReference>
<dbReference type="PANTHER" id="PTHR31057:SF0">
    <property type="entry name" value="E3 UFM1-PROTEIN LIGASE 1"/>
    <property type="match status" value="1"/>
</dbReference>
<reference evidence="10" key="1">
    <citation type="submission" date="2025-08" db="UniProtKB">
        <authorList>
            <consortium name="Ensembl"/>
        </authorList>
    </citation>
    <scope>IDENTIFICATION</scope>
</reference>
<protein>
    <recommendedName>
        <fullName evidence="2">E3 UFM1-protein ligase 1</fullName>
    </recommendedName>
    <alternativeName>
        <fullName evidence="5">E3 UFM1-protein transferase 1</fullName>
    </alternativeName>
</protein>
<feature type="compositionally biased region" description="Basic residues" evidence="6">
    <location>
        <begin position="317"/>
        <end position="326"/>
    </location>
</feature>
<feature type="compositionally biased region" description="Basic and acidic residues" evidence="6">
    <location>
        <begin position="617"/>
        <end position="629"/>
    </location>
</feature>
<evidence type="ECO:0000259" key="8">
    <source>
        <dbReference type="Pfam" id="PF23659"/>
    </source>
</evidence>
<dbReference type="Ensembl" id="ENSZLMT00000000853.1">
    <property type="protein sequence ID" value="ENSZLMP00000000813.1"/>
    <property type="gene ID" value="ENSZLMG00000000535.1"/>
</dbReference>
<name>A0A8D2NPG2_ZOSLA</name>
<feature type="region of interest" description="Disordered" evidence="6">
    <location>
        <begin position="300"/>
        <end position="344"/>
    </location>
</feature>
<evidence type="ECO:0000259" key="9">
    <source>
        <dbReference type="Pfam" id="PF25041"/>
    </source>
</evidence>
<evidence type="ECO:0000313" key="10">
    <source>
        <dbReference type="Ensembl" id="ENSZLMP00000000813.1"/>
    </source>
</evidence>
<evidence type="ECO:0000256" key="4">
    <source>
        <dbReference type="ARBA" id="ARBA00022786"/>
    </source>
</evidence>
<evidence type="ECO:0000256" key="1">
    <source>
        <dbReference type="ARBA" id="ARBA00010789"/>
    </source>
</evidence>
<evidence type="ECO:0000313" key="11">
    <source>
        <dbReference type="Proteomes" id="UP000694401"/>
    </source>
</evidence>
<keyword evidence="4" id="KW-0833">Ubl conjugation pathway</keyword>
<dbReference type="GO" id="GO:0032434">
    <property type="term" value="P:regulation of proteasomal ubiquitin-dependent protein catabolic process"/>
    <property type="evidence" value="ECO:0007669"/>
    <property type="project" value="TreeGrafter"/>
</dbReference>
<dbReference type="InterPro" id="IPR018611">
    <property type="entry name" value="Ufl1"/>
</dbReference>
<evidence type="ECO:0000256" key="2">
    <source>
        <dbReference type="ARBA" id="ARBA00019780"/>
    </source>
</evidence>
<dbReference type="Pfam" id="PF09743">
    <property type="entry name" value="E3_UFM1_ligase"/>
    <property type="match status" value="1"/>
</dbReference>
<dbReference type="GO" id="GO:1990592">
    <property type="term" value="P:protein K69-linked ufmylation"/>
    <property type="evidence" value="ECO:0007669"/>
    <property type="project" value="TreeGrafter"/>
</dbReference>
<dbReference type="Pfam" id="PF23659">
    <property type="entry name" value="UFL1"/>
    <property type="match status" value="1"/>
</dbReference>
<proteinExistence type="inferred from homology"/>
<evidence type="ECO:0000256" key="5">
    <source>
        <dbReference type="ARBA" id="ARBA00031516"/>
    </source>
</evidence>
<dbReference type="GO" id="GO:0034976">
    <property type="term" value="P:response to endoplasmic reticulum stress"/>
    <property type="evidence" value="ECO:0007669"/>
    <property type="project" value="TreeGrafter"/>
</dbReference>
<dbReference type="Proteomes" id="UP000694401">
    <property type="component" value="Unassembled WGS sequence"/>
</dbReference>
<feature type="domain" description="E3 UFM1-protein ligase 1-like N-terminal" evidence="7">
    <location>
        <begin position="10"/>
        <end position="256"/>
    </location>
</feature>
<sequence>SCAFPQLTGLSERNCIEIVTKLIAEKQLEVVHTLDGKEYVTPAQISKEIRDELQVCGGRVNIVDLQQVINVDLLHIENRANDIVKSEKGIQLVLGQLINESYLDQLAEEINDKLQETGQVTISELCKAYDLPGDFLIQALSRRLGRIIHGQLDQENRGVIFTEAFVSRHRARIRGLFTAITRPTPISNLITRYGFQEHLLYSLLEELVNAGRLKGTVVGGRQDKAVFVPDIYSRTQNKWVDSFFKQNGYLDVGILLQQVMRSLNKSSSGLVFNDTIAVSEKFLSSCADLFSDLMQQKAEKGSGSVRGGGGGNAREIKIKKTKKKGRKDADSDEESQGTATGLNKKLEFPFMSQEEIEDVLKTRMQDCPEELITEIAEHLKRPLTKTYQEVVRSVFTSSASSSGASRRQAMKDLQEEFSNLYNNIRLFEKGVKHFTDDTQTNLAKHLLKTLCTDITNLVFNFLASESMMTTENYSTITSEGRIKILGKLPEDTKGPLTKLHTSLNGKSIEDFLSCLDSAVDICGIMVKKGDKKKERQVLFQHRQALIEQLKVTEDPALILHLTSVLLFQFSTHCMLHAPGRSVPQIINFLSGKIPEDQHSLIVKYQGLVVKQLTSQTKKTEHEDSDTKDNMEEEEGAESIRKELQEITTSIKDLVLRPGKSSVTEE</sequence>
<dbReference type="InterPro" id="IPR056579">
    <property type="entry name" value="Ufl1_N"/>
</dbReference>
<accession>A0A8D2NPG2</accession>
<dbReference type="InterPro" id="IPR056761">
    <property type="entry name" value="Ufl1-like_C"/>
</dbReference>
<keyword evidence="11" id="KW-1185">Reference proteome</keyword>
<dbReference type="AlphaFoldDB" id="A0A8D2NPG2"/>
<feature type="region of interest" description="Disordered" evidence="6">
    <location>
        <begin position="615"/>
        <end position="641"/>
    </location>
</feature>
<evidence type="ECO:0000256" key="6">
    <source>
        <dbReference type="SAM" id="MobiDB-lite"/>
    </source>
</evidence>
<organism evidence="10 11">
    <name type="scientific">Zosterops lateralis melanops</name>
    <dbReference type="NCBI Taxonomy" id="1220523"/>
    <lineage>
        <taxon>Eukaryota</taxon>
        <taxon>Metazoa</taxon>
        <taxon>Chordata</taxon>
        <taxon>Craniata</taxon>
        <taxon>Vertebrata</taxon>
        <taxon>Euteleostomi</taxon>
        <taxon>Archelosauria</taxon>
        <taxon>Archosauria</taxon>
        <taxon>Dinosauria</taxon>
        <taxon>Saurischia</taxon>
        <taxon>Theropoda</taxon>
        <taxon>Coelurosauria</taxon>
        <taxon>Aves</taxon>
        <taxon>Neognathae</taxon>
        <taxon>Neoaves</taxon>
        <taxon>Telluraves</taxon>
        <taxon>Australaves</taxon>
        <taxon>Passeriformes</taxon>
        <taxon>Sylvioidea</taxon>
        <taxon>Zosteropidae</taxon>
        <taxon>Zosterops</taxon>
    </lineage>
</organism>
<comment type="similarity">
    <text evidence="1">Belongs to the UFL1 family.</text>
</comment>